<reference evidence="2" key="3">
    <citation type="submission" date="2025-09" db="UniProtKB">
        <authorList>
            <consortium name="Ensembl"/>
        </authorList>
    </citation>
    <scope>IDENTIFICATION</scope>
</reference>
<accession>H2ZWE0</accession>
<dbReference type="GO" id="GO:0035197">
    <property type="term" value="F:siRNA binding"/>
    <property type="evidence" value="ECO:0007669"/>
    <property type="project" value="TreeGrafter"/>
</dbReference>
<sequence length="357" mass="41034">MEKRMGLTELPEIPKTLEEFRYYFNEKGQLRHKVTQEPFAFNYYKNALDWNHRRYEALNHIITQHVYGLLEKECNLTRIWFPVAATEHTPRSFFYMSEGALANPATLIVLLQDRGVIRAGQWSQQAIIHDCLNSGTQIPFIKYALKEHCGVIVLNPNDNFLEIKAEDSDAVNVLVKVEDNAFPESKAEARVKKEAPQVLKKHSSSPEEHTMYIWDYFIANCAAKNVAFVTHGYGGLAFVDLLIQRTQEVELKVFAVAFIASVHNVQHQGADHEVQSWIHKHCRSWVLSSVPINRPVPFLNTDCPRVSAGTERPELAPWLCLNYIFKFLRKVLKDQKPEALSRSPIATRSFTKKNTEL</sequence>
<dbReference type="STRING" id="7897.ENSLACP00000001711"/>
<dbReference type="FunCoup" id="H2ZWE0">
    <property type="interactions" value="187"/>
</dbReference>
<keyword evidence="3" id="KW-1185">Reference proteome</keyword>
<dbReference type="HOGENOM" id="CLU_048484_2_1_1"/>
<dbReference type="AlphaFoldDB" id="H2ZWE0"/>
<evidence type="ECO:0000259" key="1">
    <source>
        <dbReference type="Pfam" id="PF22749"/>
    </source>
</evidence>
<dbReference type="InterPro" id="IPR048263">
    <property type="entry name" value="Arb2"/>
</dbReference>
<gene>
    <name evidence="2" type="primary">LOC102353313</name>
</gene>
<dbReference type="PANTHER" id="PTHR21357:SF2">
    <property type="entry name" value="PROTEIN FAM172B-RELATED"/>
    <property type="match status" value="1"/>
</dbReference>
<dbReference type="InterPro" id="IPR053858">
    <property type="entry name" value="Arb2_dom"/>
</dbReference>
<organism evidence="2 3">
    <name type="scientific">Latimeria chalumnae</name>
    <name type="common">Coelacanth</name>
    <dbReference type="NCBI Taxonomy" id="7897"/>
    <lineage>
        <taxon>Eukaryota</taxon>
        <taxon>Metazoa</taxon>
        <taxon>Chordata</taxon>
        <taxon>Craniata</taxon>
        <taxon>Vertebrata</taxon>
        <taxon>Euteleostomi</taxon>
        <taxon>Coelacanthiformes</taxon>
        <taxon>Coelacanthidae</taxon>
        <taxon>Latimeria</taxon>
    </lineage>
</organism>
<dbReference type="GeneTree" id="ENSGT00530000063907"/>
<dbReference type="Ensembl" id="ENSLACT00000001724.1">
    <property type="protein sequence ID" value="ENSLACP00000001711.1"/>
    <property type="gene ID" value="ENSLACG00000001532.1"/>
</dbReference>
<protein>
    <submittedName>
        <fullName evidence="2">Si:ch73-41e3.7</fullName>
    </submittedName>
</protein>
<dbReference type="OMA" id="QWSQQAI"/>
<reference evidence="3" key="1">
    <citation type="submission" date="2011-08" db="EMBL/GenBank/DDBJ databases">
        <title>The draft genome of Latimeria chalumnae.</title>
        <authorList>
            <person name="Di Palma F."/>
            <person name="Alfoldi J."/>
            <person name="Johnson J."/>
            <person name="Berlin A."/>
            <person name="Gnerre S."/>
            <person name="Jaffe D."/>
            <person name="MacCallum I."/>
            <person name="Young S."/>
            <person name="Walker B.J."/>
            <person name="Lander E."/>
            <person name="Lindblad-Toh K."/>
        </authorList>
    </citation>
    <scope>NUCLEOTIDE SEQUENCE [LARGE SCALE GENOMIC DNA]</scope>
    <source>
        <strain evidence="3">Wild caught</strain>
    </source>
</reference>
<evidence type="ECO:0000313" key="3">
    <source>
        <dbReference type="Proteomes" id="UP000008672"/>
    </source>
</evidence>
<dbReference type="Proteomes" id="UP000008672">
    <property type="component" value="Unassembled WGS sequence"/>
</dbReference>
<dbReference type="eggNOG" id="KOG3967">
    <property type="taxonomic scope" value="Eukaryota"/>
</dbReference>
<dbReference type="EMBL" id="AFYH01172429">
    <property type="status" value="NOT_ANNOTATED_CDS"/>
    <property type="molecule type" value="Genomic_DNA"/>
</dbReference>
<dbReference type="GO" id="GO:0005634">
    <property type="term" value="C:nucleus"/>
    <property type="evidence" value="ECO:0007669"/>
    <property type="project" value="TreeGrafter"/>
</dbReference>
<dbReference type="InParanoid" id="H2ZWE0"/>
<feature type="domain" description="Arb2" evidence="1">
    <location>
        <begin position="13"/>
        <end position="291"/>
    </location>
</feature>
<name>H2ZWE0_LATCH</name>
<dbReference type="GO" id="GO:0031048">
    <property type="term" value="P:regulatory ncRNA-mediated heterochromatin formation"/>
    <property type="evidence" value="ECO:0007669"/>
    <property type="project" value="TreeGrafter"/>
</dbReference>
<dbReference type="Pfam" id="PF22749">
    <property type="entry name" value="Arb2"/>
    <property type="match status" value="1"/>
</dbReference>
<proteinExistence type="predicted"/>
<dbReference type="PANTHER" id="PTHR21357">
    <property type="entry name" value="FAM172 FAMILY PROTEIN HOMOLOG CG10038"/>
    <property type="match status" value="1"/>
</dbReference>
<reference evidence="2" key="2">
    <citation type="submission" date="2025-08" db="UniProtKB">
        <authorList>
            <consortium name="Ensembl"/>
        </authorList>
    </citation>
    <scope>IDENTIFICATION</scope>
</reference>
<evidence type="ECO:0000313" key="2">
    <source>
        <dbReference type="Ensembl" id="ENSLACP00000001711.1"/>
    </source>
</evidence>